<keyword evidence="2" id="KW-0167">Capsid protein</keyword>
<gene>
    <name evidence="2" type="ORF">J2Z53_000945</name>
</gene>
<reference evidence="2 3" key="1">
    <citation type="submission" date="2021-03" db="EMBL/GenBank/DDBJ databases">
        <title>Genomic Encyclopedia of Type Strains, Phase IV (KMG-IV): sequencing the most valuable type-strain genomes for metagenomic binning, comparative biology and taxonomic classification.</title>
        <authorList>
            <person name="Goeker M."/>
        </authorList>
    </citation>
    <scope>NUCLEOTIDE SEQUENCE [LARGE SCALE GENOMIC DNA]</scope>
    <source>
        <strain evidence="2 3">DSM 3984</strain>
    </source>
</reference>
<accession>A0ABS4EZE2</accession>
<evidence type="ECO:0000259" key="1">
    <source>
        <dbReference type="Pfam" id="PF12652"/>
    </source>
</evidence>
<dbReference type="Pfam" id="PF12652">
    <property type="entry name" value="CotJB"/>
    <property type="match status" value="1"/>
</dbReference>
<proteinExistence type="predicted"/>
<dbReference type="PIRSF" id="PIRSF010606">
    <property type="entry name" value="Spore_coat_CotJB"/>
    <property type="match status" value="1"/>
</dbReference>
<comment type="caution">
    <text evidence="2">The sequence shown here is derived from an EMBL/GenBank/DDBJ whole genome shotgun (WGS) entry which is preliminary data.</text>
</comment>
<name>A0ABS4EZE2_9CLOT</name>
<dbReference type="EMBL" id="JAGGJZ010000002">
    <property type="protein sequence ID" value="MBP1889364.1"/>
    <property type="molecule type" value="Genomic_DNA"/>
</dbReference>
<evidence type="ECO:0000313" key="3">
    <source>
        <dbReference type="Proteomes" id="UP000783390"/>
    </source>
</evidence>
<dbReference type="RefSeq" id="WP_209796069.1">
    <property type="nucleotide sequence ID" value="NZ_JAGGJZ010000002.1"/>
</dbReference>
<keyword evidence="3" id="KW-1185">Reference proteome</keyword>
<feature type="domain" description="Protein CotJB" evidence="1">
    <location>
        <begin position="5"/>
        <end position="80"/>
    </location>
</feature>
<protein>
    <submittedName>
        <fullName evidence="2">Spore coat protein JB</fullName>
    </submittedName>
</protein>
<dbReference type="InterPro" id="IPR016571">
    <property type="entry name" value="Spore_coat_assembly_CotJB"/>
</dbReference>
<sequence length="82" mass="9821">MYEKDLLKDIRKYLFYAVELNLYLDNFPNNRKAIEDYEEISTNLSCLISEYEKKYGPLTNFGSAFVENPKAWVNNPWPWENC</sequence>
<dbReference type="InterPro" id="IPR024207">
    <property type="entry name" value="CotJB_dom"/>
</dbReference>
<organism evidence="2 3">
    <name type="scientific">Clostridium moniliforme</name>
    <dbReference type="NCBI Taxonomy" id="39489"/>
    <lineage>
        <taxon>Bacteria</taxon>
        <taxon>Bacillati</taxon>
        <taxon>Bacillota</taxon>
        <taxon>Clostridia</taxon>
        <taxon>Eubacteriales</taxon>
        <taxon>Clostridiaceae</taxon>
        <taxon>Clostridium</taxon>
    </lineage>
</organism>
<evidence type="ECO:0000313" key="2">
    <source>
        <dbReference type="EMBL" id="MBP1889364.1"/>
    </source>
</evidence>
<dbReference type="Proteomes" id="UP000783390">
    <property type="component" value="Unassembled WGS sequence"/>
</dbReference>
<keyword evidence="2" id="KW-0946">Virion</keyword>